<evidence type="ECO:0000313" key="2">
    <source>
        <dbReference type="Proteomes" id="UP000829398"/>
    </source>
</evidence>
<proteinExistence type="predicted"/>
<evidence type="ECO:0000313" key="1">
    <source>
        <dbReference type="EMBL" id="KAH9716899.1"/>
    </source>
</evidence>
<name>A0ACB8JH77_CITSI</name>
<gene>
    <name evidence="1" type="ORF">KPL71_021631</name>
</gene>
<keyword evidence="2" id="KW-1185">Reference proteome</keyword>
<accession>A0ACB8JH77</accession>
<dbReference type="EMBL" id="CM039176">
    <property type="protein sequence ID" value="KAH9716899.1"/>
    <property type="molecule type" value="Genomic_DNA"/>
</dbReference>
<organism evidence="1 2">
    <name type="scientific">Citrus sinensis</name>
    <name type="common">Sweet orange</name>
    <name type="synonym">Citrus aurantium var. sinensis</name>
    <dbReference type="NCBI Taxonomy" id="2711"/>
    <lineage>
        <taxon>Eukaryota</taxon>
        <taxon>Viridiplantae</taxon>
        <taxon>Streptophyta</taxon>
        <taxon>Embryophyta</taxon>
        <taxon>Tracheophyta</taxon>
        <taxon>Spermatophyta</taxon>
        <taxon>Magnoliopsida</taxon>
        <taxon>eudicotyledons</taxon>
        <taxon>Gunneridae</taxon>
        <taxon>Pentapetalae</taxon>
        <taxon>rosids</taxon>
        <taxon>malvids</taxon>
        <taxon>Sapindales</taxon>
        <taxon>Rutaceae</taxon>
        <taxon>Aurantioideae</taxon>
        <taxon>Citrus</taxon>
    </lineage>
</organism>
<dbReference type="Proteomes" id="UP000829398">
    <property type="component" value="Chromosome 7"/>
</dbReference>
<reference evidence="2" key="1">
    <citation type="journal article" date="2023" name="Hortic. Res.">
        <title>A chromosome-level phased genome enabling allele-level studies in sweet orange: a case study on citrus Huanglongbing tolerance.</title>
        <authorList>
            <person name="Wu B."/>
            <person name="Yu Q."/>
            <person name="Deng Z."/>
            <person name="Duan Y."/>
            <person name="Luo F."/>
            <person name="Gmitter F. Jr."/>
        </authorList>
    </citation>
    <scope>NUCLEOTIDE SEQUENCE [LARGE SCALE GENOMIC DNA]</scope>
    <source>
        <strain evidence="2">cv. Valencia</strain>
    </source>
</reference>
<protein>
    <submittedName>
        <fullName evidence="1">Uncharacterized protein</fullName>
    </submittedName>
</protein>
<sequence>MYHNSSSEMVRLDRVRPNGIRANPHFAEVCPVNLLPKLQPLPRRSNLPTTIKVQIQLQGAEQTPTSKIATLHHQIVYRLQNHALDLPTPYITSDALMILADTDTIPTIIQIPKQIQKQELLKLMPLEWLTNYEHFHQNSDPVQTTEAKFEQRNNGQVKLSFQPPDTKPVSDAPQLSYTAMITAVQTGQETNLPIHGFSSKGYPVYPDKINGHFIWDVPEAHMCNPDCPCLDDTDVDEELEIMRRKKKKKHKPCYPKSSCKSFPPQPPPDPKPPVQQIWSCLMVSSQCQSYSESFPPLEKHIDPQTRVTSKPYVQSPVTASGQPKELKQYEAVLNWQTKNASAQYQTLHQLGRKIDRVASQVSQTETKVDTISNRLDQIYQKLQDRISELDTDLRLMINNHIWGPEFNKKEAEIRRLKVEIARIDAEKVRPSLFTQPPSSPSPPSMFDTFTPSMLLPDLNLNLFTIRSKVKVSDPKVHSSSSVPPKPPEDSPKSTPEPPKKDKGPMDQYYYHTIQQSSSDSSKPKPNYESHPSDSNQSSSSSSSGGTSTDSESEYADITSILMATKTEDPTTSSATPIVEEQYSNTEQQQSAAPAAPTVPEPESSIPPPVPNHSTKPSSASWFTFDDIPRHKWPAQLQPDLQRQLNAINLSIADISFVQNVNQVSSIPRPSLRMSILPSKFHKPIPVIGFIDTGADTSISAVDRPKTAFCIPDAHYQWTVTPFGLKVAPSLFQKAMTKIFSPILHHALVYIDDILLFSPDHDSHQQLLLDFFNVVQEHGIMLSEKKSNIAKESIDFLGMVITNGHYQPGPHIATKLLKFPNTNLTKKHIQQFLGIINYVRDFIPRVAIHTSQLSRMVKKQYPPWGPAQTEAVKQLKVIAQSPPPLRIPTTGQRVPQTDANDDYWSAILLERIDGVDHFCAHASGQFKDSEKNYHVIYKEILAVKYGIKKFEFHLISHQFLINMDNSSFPRIFDFKNKLLPEKQLLNLKTWFSKYDFTVQHIKVTSVLRAYLMELNNVQPPTTNIHHTSIGPSHSLEIVPKTQTCTLISSSSPHGILVMEQRPDYTNVLFQDAQDPLEDFHSLLQTNDTPYTVNNPDSPAASTSQHMIDADEDKYQQAERI</sequence>
<comment type="caution">
    <text evidence="1">The sequence shown here is derived from an EMBL/GenBank/DDBJ whole genome shotgun (WGS) entry which is preliminary data.</text>
</comment>